<dbReference type="GO" id="GO:0003677">
    <property type="term" value="F:DNA binding"/>
    <property type="evidence" value="ECO:0007669"/>
    <property type="project" value="UniProtKB-KW"/>
</dbReference>
<evidence type="ECO:0000256" key="6">
    <source>
        <dbReference type="ARBA" id="ARBA00022833"/>
    </source>
</evidence>
<dbReference type="InterPro" id="IPR005733">
    <property type="entry name" value="TopoI_bac-type"/>
</dbReference>
<dbReference type="GO" id="GO:0008270">
    <property type="term" value="F:zinc ion binding"/>
    <property type="evidence" value="ECO:0007669"/>
    <property type="project" value="UniProtKB-KW"/>
</dbReference>
<dbReference type="HAMAP" id="MF_00952">
    <property type="entry name" value="Topoisom_1_prok"/>
    <property type="match status" value="1"/>
</dbReference>
<dbReference type="PANTHER" id="PTHR42785:SF1">
    <property type="entry name" value="DNA TOPOISOMERASE"/>
    <property type="match status" value="1"/>
</dbReference>
<dbReference type="NCBIfam" id="TIGR01051">
    <property type="entry name" value="topA_bact"/>
    <property type="match status" value="1"/>
</dbReference>
<dbReference type="PROSITE" id="PS50880">
    <property type="entry name" value="TOPRIM"/>
    <property type="match status" value="1"/>
</dbReference>
<dbReference type="PROSITE" id="PS00396">
    <property type="entry name" value="TOPO_IA_1"/>
    <property type="match status" value="1"/>
</dbReference>
<evidence type="ECO:0000256" key="5">
    <source>
        <dbReference type="ARBA" id="ARBA00022771"/>
    </source>
</evidence>
<dbReference type="CDD" id="cd03363">
    <property type="entry name" value="TOPRIM_TopoIA_TopoI"/>
    <property type="match status" value="1"/>
</dbReference>
<dbReference type="Gene3D" id="3.30.65.10">
    <property type="entry name" value="Bacterial Topoisomerase I, domain 1"/>
    <property type="match status" value="3"/>
</dbReference>
<dbReference type="InterPro" id="IPR003602">
    <property type="entry name" value="Topo_IA_DNA-bd_dom"/>
</dbReference>
<dbReference type="EC" id="5.6.2.1" evidence="3"/>
<accession>A0A1W1CVH9</accession>
<dbReference type="InterPro" id="IPR013826">
    <property type="entry name" value="Topo_IA_cen_sub3"/>
</dbReference>
<reference evidence="17" key="1">
    <citation type="submission" date="2016-10" db="EMBL/GenBank/DDBJ databases">
        <authorList>
            <person name="de Groot N.N."/>
        </authorList>
    </citation>
    <scope>NUCLEOTIDE SEQUENCE</scope>
</reference>
<evidence type="ECO:0000259" key="16">
    <source>
        <dbReference type="PROSITE" id="PS52039"/>
    </source>
</evidence>
<dbReference type="GO" id="GO:0005694">
    <property type="term" value="C:chromosome"/>
    <property type="evidence" value="ECO:0007669"/>
    <property type="project" value="InterPro"/>
</dbReference>
<keyword evidence="4" id="KW-0479">Metal-binding</keyword>
<dbReference type="AlphaFoldDB" id="A0A1W1CVH9"/>
<dbReference type="Pfam" id="PF01131">
    <property type="entry name" value="Topoisom_bac"/>
    <property type="match status" value="1"/>
</dbReference>
<dbReference type="GO" id="GO:0006265">
    <property type="term" value="P:DNA topological change"/>
    <property type="evidence" value="ECO:0007669"/>
    <property type="project" value="InterPro"/>
</dbReference>
<dbReference type="SMART" id="SM00436">
    <property type="entry name" value="TOP1Bc"/>
    <property type="match status" value="1"/>
</dbReference>
<evidence type="ECO:0000256" key="3">
    <source>
        <dbReference type="ARBA" id="ARBA00012891"/>
    </source>
</evidence>
<evidence type="ECO:0000259" key="15">
    <source>
        <dbReference type="PROSITE" id="PS50880"/>
    </source>
</evidence>
<evidence type="ECO:0000256" key="1">
    <source>
        <dbReference type="ARBA" id="ARBA00000213"/>
    </source>
</evidence>
<gene>
    <name evidence="17" type="ORF">MNB_SV-14-1000</name>
</gene>
<evidence type="ECO:0000256" key="9">
    <source>
        <dbReference type="ARBA" id="ARBA00023125"/>
    </source>
</evidence>
<proteinExistence type="inferred from homology"/>
<evidence type="ECO:0000256" key="7">
    <source>
        <dbReference type="ARBA" id="ARBA00022842"/>
    </source>
</evidence>
<evidence type="ECO:0000256" key="4">
    <source>
        <dbReference type="ARBA" id="ARBA00022723"/>
    </source>
</evidence>
<comment type="similarity">
    <text evidence="2">Belongs to the type IA topoisomerase family.</text>
</comment>
<dbReference type="PROSITE" id="PS52039">
    <property type="entry name" value="TOPO_IA_2"/>
    <property type="match status" value="1"/>
</dbReference>
<dbReference type="PANTHER" id="PTHR42785">
    <property type="entry name" value="DNA TOPOISOMERASE, TYPE IA, CORE"/>
    <property type="match status" value="1"/>
</dbReference>
<dbReference type="Pfam" id="PF01751">
    <property type="entry name" value="Toprim"/>
    <property type="match status" value="1"/>
</dbReference>
<keyword evidence="9" id="KW-0238">DNA-binding</keyword>
<evidence type="ECO:0000256" key="2">
    <source>
        <dbReference type="ARBA" id="ARBA00009446"/>
    </source>
</evidence>
<name>A0A1W1CVH9_9ZZZZ</name>
<dbReference type="Gene3D" id="2.70.20.10">
    <property type="entry name" value="Topoisomerase I, domain 3"/>
    <property type="match status" value="1"/>
</dbReference>
<organism evidence="17">
    <name type="scientific">hydrothermal vent metagenome</name>
    <dbReference type="NCBI Taxonomy" id="652676"/>
    <lineage>
        <taxon>unclassified sequences</taxon>
        <taxon>metagenomes</taxon>
        <taxon>ecological metagenomes</taxon>
    </lineage>
</organism>
<keyword evidence="10 17" id="KW-0413">Isomerase</keyword>
<keyword evidence="8" id="KW-0799">Topoisomerase</keyword>
<dbReference type="InterPro" id="IPR000380">
    <property type="entry name" value="Topo_IA"/>
</dbReference>
<evidence type="ECO:0000256" key="8">
    <source>
        <dbReference type="ARBA" id="ARBA00023029"/>
    </source>
</evidence>
<dbReference type="SMART" id="SM00437">
    <property type="entry name" value="TOP1Ac"/>
    <property type="match status" value="1"/>
</dbReference>
<dbReference type="InterPro" id="IPR003601">
    <property type="entry name" value="Topo_IA_2"/>
</dbReference>
<dbReference type="Gene3D" id="3.40.50.140">
    <property type="match status" value="1"/>
</dbReference>
<evidence type="ECO:0000256" key="12">
    <source>
        <dbReference type="ARBA" id="ARBA00031985"/>
    </source>
</evidence>
<protein>
    <recommendedName>
        <fullName evidence="3">DNA topoisomerase</fullName>
        <ecNumber evidence="3">5.6.2.1</ecNumber>
    </recommendedName>
    <alternativeName>
        <fullName evidence="14">Omega-protein</fullName>
    </alternativeName>
    <alternativeName>
        <fullName evidence="13">Relaxing enzyme</fullName>
    </alternativeName>
    <alternativeName>
        <fullName evidence="11">Swivelase</fullName>
    </alternativeName>
    <alternativeName>
        <fullName evidence="12">Untwisting enzyme</fullName>
    </alternativeName>
</protein>
<keyword evidence="5" id="KW-0863">Zinc-finger</keyword>
<evidence type="ECO:0000313" key="17">
    <source>
        <dbReference type="EMBL" id="SFV69727.1"/>
    </source>
</evidence>
<dbReference type="CDD" id="cd00186">
    <property type="entry name" value="TOP1Ac"/>
    <property type="match status" value="1"/>
</dbReference>
<dbReference type="InterPro" id="IPR013497">
    <property type="entry name" value="Topo_IA_cen"/>
</dbReference>
<dbReference type="GO" id="GO:0003917">
    <property type="term" value="F:DNA topoisomerase type I (single strand cut, ATP-independent) activity"/>
    <property type="evidence" value="ECO:0007669"/>
    <property type="project" value="UniProtKB-EC"/>
</dbReference>
<dbReference type="Gene3D" id="1.10.460.10">
    <property type="entry name" value="Topoisomerase I, domain 2"/>
    <property type="match status" value="1"/>
</dbReference>
<keyword evidence="7" id="KW-0460">Magnesium</keyword>
<dbReference type="InterPro" id="IPR034149">
    <property type="entry name" value="TOPRIM_TopoI"/>
</dbReference>
<evidence type="ECO:0000256" key="10">
    <source>
        <dbReference type="ARBA" id="ARBA00023235"/>
    </source>
</evidence>
<sequence length="747" mass="84891">MKNLIIVESPAKARTISNFLGKNYKVVASKGHIRDLPKSSFGIKVDEDGTFIPKYSIPREVNPTVKELRKLAKEAETIYIATDEDREGEAIGYHIAMAIKKEPKDLPRIVFHEITKTAIQHALDNPRKLDMDAVNAQQARRLLDRIVGYKLSPLLASKIQKGLSAGRVQSSSLKIVVDREREIKAFKPKEYWTIDGLFEKNIESSIYAFAGKKMDKMSIKNEAMATEIVQSAIKESFVVESLEKKERKSKTPPPFMTSTLQQYASTQLGFSPKKTMMVAQKLYEGVKTNKGNMGVITYMRTDSLNLAKEAVNHAREYILDTFSKEYLPEKPKYYSSKSKGAQEAHEAIRPTMVEFTPMLAKDYLNADEFKLYRLIYNRFLACQMTEARLESQTLLFNGERSTFKASGRKLLFDGFYRVTGYSEADKLLPELKKGQKVILDDINPAQHFTEPPARYNEASLIKKLESLGIGRPSTYAPTITILQIRKYINIEKKRIHPTEIAFTVIEMLEEHFAEIVDSSFTSNMEADLDKINEGALDWQKLLGDFYEPFIKKITEGKKSIKSQKMAIPTGKFCPKCNSELLRRKGRFGEFIACSNFPKCKYTTDLDGNPPPEPEKTDIVCSKCGEFMVIKDSKRGKFLACSAYPKCKNAQPLVPPRELDIPCPKCGSKILEKEGKRGKFYGCANYPKCRFISNGEPLERKCPECGSMVVHKVLKAGEFYECIDKKCKWKEAVPEDKRKNRDKKVSES</sequence>
<dbReference type="InterPro" id="IPR013824">
    <property type="entry name" value="Topo_IA_cen_sub1"/>
</dbReference>
<dbReference type="EMBL" id="FPHN01000279">
    <property type="protein sequence ID" value="SFV69727.1"/>
    <property type="molecule type" value="Genomic_DNA"/>
</dbReference>
<keyword evidence="6" id="KW-0862">Zinc</keyword>
<evidence type="ECO:0000256" key="13">
    <source>
        <dbReference type="ARBA" id="ARBA00032235"/>
    </source>
</evidence>
<dbReference type="SUPFAM" id="SSF57783">
    <property type="entry name" value="Zinc beta-ribbon"/>
    <property type="match status" value="2"/>
</dbReference>
<feature type="domain" description="Toprim" evidence="15">
    <location>
        <begin position="2"/>
        <end position="114"/>
    </location>
</feature>
<dbReference type="InterPro" id="IPR023405">
    <property type="entry name" value="Topo_IA_core_domain"/>
</dbReference>
<feature type="domain" description="Topo IA-type catalytic" evidence="16">
    <location>
        <begin position="130"/>
        <end position="554"/>
    </location>
</feature>
<dbReference type="Pfam" id="PF01396">
    <property type="entry name" value="Zn_ribbon_Top1"/>
    <property type="match status" value="4"/>
</dbReference>
<comment type="catalytic activity">
    <reaction evidence="1">
        <text>ATP-independent breakage of single-stranded DNA, followed by passage and rejoining.</text>
        <dbReference type="EC" id="5.6.2.1"/>
    </reaction>
</comment>
<dbReference type="InterPro" id="IPR023406">
    <property type="entry name" value="Topo_IA_AS"/>
</dbReference>
<dbReference type="InterPro" id="IPR006171">
    <property type="entry name" value="TOPRIM_dom"/>
</dbReference>
<evidence type="ECO:0000256" key="11">
    <source>
        <dbReference type="ARBA" id="ARBA00030003"/>
    </source>
</evidence>
<dbReference type="InterPro" id="IPR013498">
    <property type="entry name" value="Topo_IA_Znf"/>
</dbReference>
<dbReference type="PRINTS" id="PR00417">
    <property type="entry name" value="PRTPISMRASEI"/>
</dbReference>
<dbReference type="SUPFAM" id="SSF56712">
    <property type="entry name" value="Prokaryotic type I DNA topoisomerase"/>
    <property type="match status" value="1"/>
</dbReference>
<evidence type="ECO:0000256" key="14">
    <source>
        <dbReference type="ARBA" id="ARBA00032877"/>
    </source>
</evidence>
<dbReference type="SMART" id="SM00493">
    <property type="entry name" value="TOPRIM"/>
    <property type="match status" value="1"/>
</dbReference>
<dbReference type="InterPro" id="IPR028612">
    <property type="entry name" value="Topoisom_1_IA"/>
</dbReference>
<dbReference type="Gene3D" id="1.10.290.10">
    <property type="entry name" value="Topoisomerase I, domain 4"/>
    <property type="match status" value="1"/>
</dbReference>
<dbReference type="InterPro" id="IPR013825">
    <property type="entry name" value="Topo_IA_cen_sub2"/>
</dbReference>